<evidence type="ECO:0000313" key="3">
    <source>
        <dbReference type="RefSeq" id="XP_022100428.1"/>
    </source>
</evidence>
<dbReference type="RefSeq" id="XP_022100418.1">
    <property type="nucleotide sequence ID" value="XM_022244726.1"/>
</dbReference>
<gene>
    <name evidence="2 3" type="primary">LOC110984483</name>
</gene>
<accession>A0A8B7Z467</accession>
<dbReference type="GeneID" id="110984483"/>
<dbReference type="Proteomes" id="UP000694845">
    <property type="component" value="Unplaced"/>
</dbReference>
<dbReference type="RefSeq" id="XP_022100428.1">
    <property type="nucleotide sequence ID" value="XM_022244736.1"/>
</dbReference>
<name>A0A8B7Z467_ACAPL</name>
<evidence type="ECO:0000313" key="2">
    <source>
        <dbReference type="RefSeq" id="XP_022100418.1"/>
    </source>
</evidence>
<protein>
    <submittedName>
        <fullName evidence="2 3">Uncharacterized protein LOC110984483 isoform X2</fullName>
    </submittedName>
</protein>
<reference evidence="2 3" key="1">
    <citation type="submission" date="2025-04" db="UniProtKB">
        <authorList>
            <consortium name="RefSeq"/>
        </authorList>
    </citation>
    <scope>IDENTIFICATION</scope>
</reference>
<proteinExistence type="predicted"/>
<organism evidence="1 3">
    <name type="scientific">Acanthaster planci</name>
    <name type="common">Crown-of-thorns starfish</name>
    <dbReference type="NCBI Taxonomy" id="133434"/>
    <lineage>
        <taxon>Eukaryota</taxon>
        <taxon>Metazoa</taxon>
        <taxon>Echinodermata</taxon>
        <taxon>Eleutherozoa</taxon>
        <taxon>Asterozoa</taxon>
        <taxon>Asteroidea</taxon>
        <taxon>Valvatacea</taxon>
        <taxon>Valvatida</taxon>
        <taxon>Acanthasteridae</taxon>
        <taxon>Acanthaster</taxon>
    </lineage>
</organism>
<dbReference type="OrthoDB" id="5971311at2759"/>
<dbReference type="AlphaFoldDB" id="A0A8B7Z467"/>
<keyword evidence="1" id="KW-1185">Reference proteome</keyword>
<sequence length="215" mass="24170">MADVLSDYEQANGKVREYERILWNITHQGVKLGEIMGEEITGRKSVRQLLGNLGMLAQQRAFCCGGWIELSSADAHCRLKMKEDATNQLGWKITELPVDGLLEFCVPSPYGDLRKQETVYNPSVRLASECEASKFYFARKLHHQKPKPGDKRKKVPSPPGLVDYGPKFLDVVRKKVSDTMANGASVILECYKLNVYIARVASSMHKLIPQSMRLG</sequence>
<evidence type="ECO:0000313" key="1">
    <source>
        <dbReference type="Proteomes" id="UP000694845"/>
    </source>
</evidence>